<dbReference type="AlphaFoldDB" id="A0A3Q7F0L0"/>
<reference evidence="1" key="1">
    <citation type="journal article" date="2012" name="Nature">
        <title>The tomato genome sequence provides insights into fleshy fruit evolution.</title>
        <authorList>
            <consortium name="Tomato Genome Consortium"/>
        </authorList>
    </citation>
    <scope>NUCLEOTIDE SEQUENCE [LARGE SCALE GENOMIC DNA]</scope>
    <source>
        <strain evidence="1">cv. Heinz 1706</strain>
    </source>
</reference>
<dbReference type="EnsemblPlants" id="Solyc02g068020.1.1">
    <property type="protein sequence ID" value="Solyc02g068020.1.1.1"/>
    <property type="gene ID" value="Solyc02g068020.1"/>
</dbReference>
<protein>
    <submittedName>
        <fullName evidence="1">Uncharacterized protein</fullName>
    </submittedName>
</protein>
<sequence>MAQCSCMHLMNSIKLFKNVFYLKLSQNRWIVHHHKNIDWFHKFFTIESIKNEE</sequence>
<accession>A0A3Q7F0L0</accession>
<dbReference type="InParanoid" id="A0A3Q7F0L0"/>
<evidence type="ECO:0000313" key="2">
    <source>
        <dbReference type="Proteomes" id="UP000004994"/>
    </source>
</evidence>
<proteinExistence type="predicted"/>
<organism evidence="1">
    <name type="scientific">Solanum lycopersicum</name>
    <name type="common">Tomato</name>
    <name type="synonym">Lycopersicon esculentum</name>
    <dbReference type="NCBI Taxonomy" id="4081"/>
    <lineage>
        <taxon>Eukaryota</taxon>
        <taxon>Viridiplantae</taxon>
        <taxon>Streptophyta</taxon>
        <taxon>Embryophyta</taxon>
        <taxon>Tracheophyta</taxon>
        <taxon>Spermatophyta</taxon>
        <taxon>Magnoliopsida</taxon>
        <taxon>eudicotyledons</taxon>
        <taxon>Gunneridae</taxon>
        <taxon>Pentapetalae</taxon>
        <taxon>asterids</taxon>
        <taxon>lamiids</taxon>
        <taxon>Solanales</taxon>
        <taxon>Solanaceae</taxon>
        <taxon>Solanoideae</taxon>
        <taxon>Solaneae</taxon>
        <taxon>Solanum</taxon>
        <taxon>Solanum subgen. Lycopersicon</taxon>
    </lineage>
</organism>
<name>A0A3Q7F0L0_SOLLC</name>
<evidence type="ECO:0000313" key="1">
    <source>
        <dbReference type="EnsemblPlants" id="Solyc02g068020.1.1.1"/>
    </source>
</evidence>
<dbReference type="Proteomes" id="UP000004994">
    <property type="component" value="Chromosome 2"/>
</dbReference>
<dbReference type="PaxDb" id="4081-Solyc02g068020.1.1"/>
<dbReference type="Gramene" id="Solyc02g068020.1.1">
    <property type="protein sequence ID" value="Solyc02g068020.1.1.1"/>
    <property type="gene ID" value="Solyc02g068020.1"/>
</dbReference>
<keyword evidence="2" id="KW-1185">Reference proteome</keyword>
<reference evidence="1" key="2">
    <citation type="submission" date="2019-01" db="UniProtKB">
        <authorList>
            <consortium name="EnsemblPlants"/>
        </authorList>
    </citation>
    <scope>IDENTIFICATION</scope>
    <source>
        <strain evidence="1">cv. Heinz 1706</strain>
    </source>
</reference>